<dbReference type="InterPro" id="IPR016117">
    <property type="entry name" value="ArgJ-like_dom_sf"/>
</dbReference>
<proteinExistence type="inferred from homology"/>
<dbReference type="EMBL" id="AP022345">
    <property type="protein sequence ID" value="BBU68586.1"/>
    <property type="molecule type" value="Genomic_DNA"/>
</dbReference>
<sequence length="335" mass="33756">MKQACITDLLGISIGHYQDPRRPTGCTVVLCPTGAVGGVAVVGAAPGTRETDLLNPTSTVNEVHAIVLSGGSAFGLDSASGVMRWLHEHDFGLSVGPVRVPIVPAAVLFDLFVDDFVQPGGSGIYPDADAGYAACVDAMQNPTAALRQGNVGAGTGATVGKLNGPQCAMRGGLGWAALNVNGITVAAIIACNAVGDVVDPQTGAILAGARTAADSLSRLNAVTAELDGLSASGLHAGSNTTIGVIITDATLSKAQAQRLAQVGHDGLARTIRPVHTAMDGDTLFTLATGKNPAPIDVMQLATAAAEVTAMAVINAVTHAQSLRLGSTWWPDAGEA</sequence>
<dbReference type="PANTHER" id="PTHR36512">
    <property type="entry name" value="D-AMINOPEPTIDASE"/>
    <property type="match status" value="1"/>
</dbReference>
<accession>A0A679I703</accession>
<dbReference type="InterPro" id="IPR005321">
    <property type="entry name" value="Peptidase_S58_DmpA"/>
</dbReference>
<dbReference type="Proteomes" id="UP000463961">
    <property type="component" value="Chromosome"/>
</dbReference>
<gene>
    <name evidence="2" type="ORF">ICHIAU1_08690</name>
</gene>
<dbReference type="CDD" id="cd02252">
    <property type="entry name" value="nylC_like"/>
    <property type="match status" value="1"/>
</dbReference>
<name>A0A679I703_9RHOO</name>
<dbReference type="PANTHER" id="PTHR36512:SF3">
    <property type="entry name" value="BLR5678 PROTEIN"/>
    <property type="match status" value="1"/>
</dbReference>
<protein>
    <submittedName>
        <fullName evidence="2">Peptidase S58</fullName>
    </submittedName>
</protein>
<reference evidence="3" key="1">
    <citation type="submission" date="2020-01" db="EMBL/GenBank/DDBJ databases">
        <title>Phosphoaccumulans saitamaens gen. nov., sp. nov., a polyphosphate accumulating bacterium isolated from surface river water.</title>
        <authorList>
            <person name="Watanabe K."/>
            <person name="Suda W."/>
        </authorList>
    </citation>
    <scope>NUCLEOTIDE SEQUENCE [LARGE SCALE GENOMIC DNA]</scope>
    <source>
        <strain evidence="3">ICHIAU1</strain>
    </source>
</reference>
<dbReference type="SUPFAM" id="SSF56266">
    <property type="entry name" value="DmpA/ArgJ-like"/>
    <property type="match status" value="1"/>
</dbReference>
<dbReference type="Pfam" id="PF03576">
    <property type="entry name" value="Peptidase_S58"/>
    <property type="match status" value="1"/>
</dbReference>
<evidence type="ECO:0000313" key="3">
    <source>
        <dbReference type="Proteomes" id="UP000463961"/>
    </source>
</evidence>
<comment type="similarity">
    <text evidence="1">Belongs to the peptidase S58 family.</text>
</comment>
<organism evidence="2 3">
    <name type="scientific">Fluviibacter phosphoraccumulans</name>
    <dbReference type="NCBI Taxonomy" id="1751046"/>
    <lineage>
        <taxon>Bacteria</taxon>
        <taxon>Pseudomonadati</taxon>
        <taxon>Pseudomonadota</taxon>
        <taxon>Betaproteobacteria</taxon>
        <taxon>Rhodocyclales</taxon>
        <taxon>Fluviibacteraceae</taxon>
        <taxon>Fluviibacter</taxon>
    </lineage>
</organism>
<dbReference type="GO" id="GO:0004177">
    <property type="term" value="F:aminopeptidase activity"/>
    <property type="evidence" value="ECO:0007669"/>
    <property type="project" value="TreeGrafter"/>
</dbReference>
<dbReference type="AlphaFoldDB" id="A0A679I703"/>
<evidence type="ECO:0000313" key="2">
    <source>
        <dbReference type="EMBL" id="BBU68586.1"/>
    </source>
</evidence>
<dbReference type="Gene3D" id="3.60.70.12">
    <property type="entry name" value="L-amino peptidase D-ALA esterase/amidase"/>
    <property type="match status" value="1"/>
</dbReference>
<evidence type="ECO:0000256" key="1">
    <source>
        <dbReference type="ARBA" id="ARBA00007068"/>
    </source>
</evidence>
<dbReference type="OrthoDB" id="9808347at2"/>
<keyword evidence="3" id="KW-1185">Reference proteome</keyword>
<dbReference type="RefSeq" id="WP_162050635.1">
    <property type="nucleotide sequence ID" value="NZ_AP019011.1"/>
</dbReference>